<sequence length="195" mass="21684">MGYNALSILLKAMGRKILYLLFSALLWNCSTTKAPTEAEISSLQEVMQHQSFEFIAEWANPMATRSLNSISNAGLLPPGSNVTRINLMGNPNYLRVMGDSVSGNLPYYGERQFNAGYGSATGIEFDGRAKSYSGVYDADKNAFKIQFKAKNNTEQYTVNMFVYPNRTAQVSVTSSDRLSIRYEGAIKEIDKDNNQ</sequence>
<protein>
    <recommendedName>
        <fullName evidence="3">DUF4251 domain-containing protein</fullName>
    </recommendedName>
</protein>
<keyword evidence="2" id="KW-1185">Reference proteome</keyword>
<name>A0ABY1SGX1_9FLAO</name>
<evidence type="ECO:0000313" key="2">
    <source>
        <dbReference type="Proteomes" id="UP000198337"/>
    </source>
</evidence>
<evidence type="ECO:0008006" key="3">
    <source>
        <dbReference type="Google" id="ProtNLM"/>
    </source>
</evidence>
<evidence type="ECO:0000313" key="1">
    <source>
        <dbReference type="EMBL" id="SNR45333.1"/>
    </source>
</evidence>
<organism evidence="1 2">
    <name type="scientific">Maribacter sedimenticola</name>
    <dbReference type="NCBI Taxonomy" id="228956"/>
    <lineage>
        <taxon>Bacteria</taxon>
        <taxon>Pseudomonadati</taxon>
        <taxon>Bacteroidota</taxon>
        <taxon>Flavobacteriia</taxon>
        <taxon>Flavobacteriales</taxon>
        <taxon>Flavobacteriaceae</taxon>
        <taxon>Maribacter</taxon>
    </lineage>
</organism>
<proteinExistence type="predicted"/>
<gene>
    <name evidence="1" type="ORF">SAMN04488009_1849</name>
</gene>
<accession>A0ABY1SGX1</accession>
<dbReference type="EMBL" id="FZNV01000002">
    <property type="protein sequence ID" value="SNR45333.1"/>
    <property type="molecule type" value="Genomic_DNA"/>
</dbReference>
<dbReference type="Pfam" id="PF14059">
    <property type="entry name" value="DUF4251"/>
    <property type="match status" value="1"/>
</dbReference>
<dbReference type="InterPro" id="IPR025347">
    <property type="entry name" value="DUF4251"/>
</dbReference>
<reference evidence="1 2" key="1">
    <citation type="submission" date="2017-06" db="EMBL/GenBank/DDBJ databases">
        <authorList>
            <person name="Varghese N."/>
            <person name="Submissions S."/>
        </authorList>
    </citation>
    <scope>NUCLEOTIDE SEQUENCE [LARGE SCALE GENOMIC DNA]</scope>
    <source>
        <strain evidence="1 2">DSM 19840</strain>
    </source>
</reference>
<comment type="caution">
    <text evidence="1">The sequence shown here is derived from an EMBL/GenBank/DDBJ whole genome shotgun (WGS) entry which is preliminary data.</text>
</comment>
<dbReference type="Proteomes" id="UP000198337">
    <property type="component" value="Unassembled WGS sequence"/>
</dbReference>
<dbReference type="Gene3D" id="2.40.128.410">
    <property type="match status" value="1"/>
</dbReference>